<accession>A0AAD4WTZ6</accession>
<organism evidence="1 2">
    <name type="scientific">Prunus dulcis</name>
    <name type="common">Almond</name>
    <name type="synonym">Amygdalus dulcis</name>
    <dbReference type="NCBI Taxonomy" id="3755"/>
    <lineage>
        <taxon>Eukaryota</taxon>
        <taxon>Viridiplantae</taxon>
        <taxon>Streptophyta</taxon>
        <taxon>Embryophyta</taxon>
        <taxon>Tracheophyta</taxon>
        <taxon>Spermatophyta</taxon>
        <taxon>Magnoliopsida</taxon>
        <taxon>eudicotyledons</taxon>
        <taxon>Gunneridae</taxon>
        <taxon>Pentapetalae</taxon>
        <taxon>rosids</taxon>
        <taxon>fabids</taxon>
        <taxon>Rosales</taxon>
        <taxon>Rosaceae</taxon>
        <taxon>Amygdaloideae</taxon>
        <taxon>Amygdaleae</taxon>
        <taxon>Prunus</taxon>
    </lineage>
</organism>
<protein>
    <submittedName>
        <fullName evidence="1">Uncharacterized protein</fullName>
    </submittedName>
</protein>
<evidence type="ECO:0000313" key="1">
    <source>
        <dbReference type="EMBL" id="KAI5349544.1"/>
    </source>
</evidence>
<reference evidence="1 2" key="1">
    <citation type="journal article" date="2022" name="G3 (Bethesda)">
        <title>Whole-genome sequence and methylome profiling of the almond [Prunus dulcis (Mill.) D.A. Webb] cultivar 'Nonpareil'.</title>
        <authorList>
            <person name="D'Amico-Willman K.M."/>
            <person name="Ouma W.Z."/>
            <person name="Meulia T."/>
            <person name="Sideli G.M."/>
            <person name="Gradziel T.M."/>
            <person name="Fresnedo-Ramirez J."/>
        </authorList>
    </citation>
    <scope>NUCLEOTIDE SEQUENCE [LARGE SCALE GENOMIC DNA]</scope>
    <source>
        <strain evidence="1">Clone GOH B32 T37-40</strain>
    </source>
</reference>
<sequence>MLKRFKDVHANKKLCMSLHSIVQDYLQRDESTQLEMQLNIDLELIKKNINDDGLDFALLLALSIQETEVYVEVSNILGENVKFFL</sequence>
<keyword evidence="2" id="KW-1185">Reference proteome</keyword>
<dbReference type="EMBL" id="JAJFAZ020000001">
    <property type="protein sequence ID" value="KAI5349544.1"/>
    <property type="molecule type" value="Genomic_DNA"/>
</dbReference>
<proteinExistence type="predicted"/>
<name>A0AAD4WTZ6_PRUDU</name>
<gene>
    <name evidence="1" type="ORF">L3X38_002432</name>
</gene>
<dbReference type="AlphaFoldDB" id="A0AAD4WTZ6"/>
<comment type="caution">
    <text evidence="1">The sequence shown here is derived from an EMBL/GenBank/DDBJ whole genome shotgun (WGS) entry which is preliminary data.</text>
</comment>
<dbReference type="Proteomes" id="UP001054821">
    <property type="component" value="Chromosome 1"/>
</dbReference>
<evidence type="ECO:0000313" key="2">
    <source>
        <dbReference type="Proteomes" id="UP001054821"/>
    </source>
</evidence>